<accession>A0A0E9PKS9</accession>
<reference evidence="1" key="2">
    <citation type="journal article" date="2015" name="Fish Shellfish Immunol.">
        <title>Early steps in the European eel (Anguilla anguilla)-Vibrio vulnificus interaction in the gills: Role of the RtxA13 toxin.</title>
        <authorList>
            <person name="Callol A."/>
            <person name="Pajuelo D."/>
            <person name="Ebbesson L."/>
            <person name="Teles M."/>
            <person name="MacKenzie S."/>
            <person name="Amaro C."/>
        </authorList>
    </citation>
    <scope>NUCLEOTIDE SEQUENCE</scope>
</reference>
<dbReference type="EMBL" id="GBXM01103690">
    <property type="protein sequence ID" value="JAH04887.1"/>
    <property type="molecule type" value="Transcribed_RNA"/>
</dbReference>
<proteinExistence type="predicted"/>
<name>A0A0E9PKS9_ANGAN</name>
<reference evidence="1" key="1">
    <citation type="submission" date="2014-11" db="EMBL/GenBank/DDBJ databases">
        <authorList>
            <person name="Amaro Gonzalez C."/>
        </authorList>
    </citation>
    <scope>NUCLEOTIDE SEQUENCE</scope>
</reference>
<protein>
    <submittedName>
        <fullName evidence="1">Uncharacterized protein</fullName>
    </submittedName>
</protein>
<sequence>MPAFNKSEVEYFNMW</sequence>
<evidence type="ECO:0000313" key="1">
    <source>
        <dbReference type="EMBL" id="JAH04887.1"/>
    </source>
</evidence>
<organism evidence="1">
    <name type="scientific">Anguilla anguilla</name>
    <name type="common">European freshwater eel</name>
    <name type="synonym">Muraena anguilla</name>
    <dbReference type="NCBI Taxonomy" id="7936"/>
    <lineage>
        <taxon>Eukaryota</taxon>
        <taxon>Metazoa</taxon>
        <taxon>Chordata</taxon>
        <taxon>Craniata</taxon>
        <taxon>Vertebrata</taxon>
        <taxon>Euteleostomi</taxon>
        <taxon>Actinopterygii</taxon>
        <taxon>Neopterygii</taxon>
        <taxon>Teleostei</taxon>
        <taxon>Anguilliformes</taxon>
        <taxon>Anguillidae</taxon>
        <taxon>Anguilla</taxon>
    </lineage>
</organism>